<evidence type="ECO:0000256" key="3">
    <source>
        <dbReference type="ARBA" id="ARBA00022989"/>
    </source>
</evidence>
<dbReference type="GO" id="GO:0016020">
    <property type="term" value="C:membrane"/>
    <property type="evidence" value="ECO:0007669"/>
    <property type="project" value="UniProtKB-SubCell"/>
</dbReference>
<keyword evidence="3 5" id="KW-1133">Transmembrane helix</keyword>
<gene>
    <name evidence="8" type="ORF">DFR50_14253</name>
</gene>
<name>A0A366EQP3_9HYPH</name>
<evidence type="ECO:0000259" key="7">
    <source>
        <dbReference type="Pfam" id="PF13240"/>
    </source>
</evidence>
<evidence type="ECO:0000313" key="9">
    <source>
        <dbReference type="Proteomes" id="UP000253529"/>
    </source>
</evidence>
<dbReference type="AlphaFoldDB" id="A0A366EQP3"/>
<feature type="transmembrane region" description="Helical" evidence="5">
    <location>
        <begin position="112"/>
        <end position="136"/>
    </location>
</feature>
<feature type="domain" description="TM2" evidence="6">
    <location>
        <begin position="84"/>
        <end position="132"/>
    </location>
</feature>
<dbReference type="InterPro" id="IPR026870">
    <property type="entry name" value="Zinc_ribbon_dom"/>
</dbReference>
<dbReference type="OrthoDB" id="2004788at2"/>
<dbReference type="InterPro" id="IPR007829">
    <property type="entry name" value="TM2"/>
</dbReference>
<reference evidence="8 9" key="1">
    <citation type="submission" date="2018-06" db="EMBL/GenBank/DDBJ databases">
        <title>Genomic Encyclopedia of Type Strains, Phase IV (KMG-IV): sequencing the most valuable type-strain genomes for metagenomic binning, comparative biology and taxonomic classification.</title>
        <authorList>
            <person name="Goeker M."/>
        </authorList>
    </citation>
    <scope>NUCLEOTIDE SEQUENCE [LARGE SCALE GENOMIC DNA]</scope>
    <source>
        <strain evidence="8 9">DSM 24875</strain>
    </source>
</reference>
<accession>A0A366EQP3</accession>
<dbReference type="EMBL" id="QNRK01000042">
    <property type="protein sequence ID" value="RBP03805.1"/>
    <property type="molecule type" value="Genomic_DNA"/>
</dbReference>
<evidence type="ECO:0000256" key="5">
    <source>
        <dbReference type="SAM" id="Phobius"/>
    </source>
</evidence>
<comment type="caution">
    <text evidence="8">The sequence shown here is derived from an EMBL/GenBank/DDBJ whole genome shotgun (WGS) entry which is preliminary data.</text>
</comment>
<proteinExistence type="predicted"/>
<feature type="domain" description="Zinc-ribbon" evidence="7">
    <location>
        <begin position="7"/>
        <end position="28"/>
    </location>
</feature>
<evidence type="ECO:0000313" key="8">
    <source>
        <dbReference type="EMBL" id="RBP03805.1"/>
    </source>
</evidence>
<dbReference type="Pfam" id="PF13240">
    <property type="entry name" value="Zn_Ribbon_1"/>
    <property type="match status" value="1"/>
</dbReference>
<keyword evidence="9" id="KW-1185">Reference proteome</keyword>
<evidence type="ECO:0000256" key="2">
    <source>
        <dbReference type="ARBA" id="ARBA00022692"/>
    </source>
</evidence>
<comment type="subcellular location">
    <subcellularLocation>
        <location evidence="1">Membrane</location>
        <topology evidence="1">Multi-pass membrane protein</topology>
    </subcellularLocation>
</comment>
<protein>
    <submittedName>
        <fullName evidence="8">TM2 domain-containing membrane protein YozV</fullName>
    </submittedName>
</protein>
<evidence type="ECO:0000259" key="6">
    <source>
        <dbReference type="Pfam" id="PF05154"/>
    </source>
</evidence>
<sequence>MAGRVKFCVECGDPLRVDSTECPYCGAPQPGLSPAFAARVGPPLLTHSGPSSDAARFGERFVAEALAAPERAVPVFVVAQPPTVSRTTAGLLALFLGWFGVHKFYLGRWGLGLVYLLFFWTAFPALFAFVEALWIFSMKDEEFWREFG</sequence>
<dbReference type="Pfam" id="PF05154">
    <property type="entry name" value="TM2"/>
    <property type="match status" value="1"/>
</dbReference>
<keyword evidence="2 5" id="KW-0812">Transmembrane</keyword>
<evidence type="ECO:0000256" key="1">
    <source>
        <dbReference type="ARBA" id="ARBA00004141"/>
    </source>
</evidence>
<dbReference type="RefSeq" id="WP_113892581.1">
    <property type="nucleotide sequence ID" value="NZ_QNRK01000042.1"/>
</dbReference>
<organism evidence="8 9">
    <name type="scientific">Roseiarcus fermentans</name>
    <dbReference type="NCBI Taxonomy" id="1473586"/>
    <lineage>
        <taxon>Bacteria</taxon>
        <taxon>Pseudomonadati</taxon>
        <taxon>Pseudomonadota</taxon>
        <taxon>Alphaproteobacteria</taxon>
        <taxon>Hyphomicrobiales</taxon>
        <taxon>Roseiarcaceae</taxon>
        <taxon>Roseiarcus</taxon>
    </lineage>
</organism>
<dbReference type="Proteomes" id="UP000253529">
    <property type="component" value="Unassembled WGS sequence"/>
</dbReference>
<evidence type="ECO:0000256" key="4">
    <source>
        <dbReference type="ARBA" id="ARBA00023136"/>
    </source>
</evidence>
<keyword evidence="4 5" id="KW-0472">Membrane</keyword>